<comment type="caution">
    <text evidence="2">The sequence shown here is derived from an EMBL/GenBank/DDBJ whole genome shotgun (WGS) entry which is preliminary data.</text>
</comment>
<proteinExistence type="predicted"/>
<organism evidence="2 3">
    <name type="scientific">Actinokineospora spheciospongiae</name>
    <dbReference type="NCBI Taxonomy" id="909613"/>
    <lineage>
        <taxon>Bacteria</taxon>
        <taxon>Bacillati</taxon>
        <taxon>Actinomycetota</taxon>
        <taxon>Actinomycetes</taxon>
        <taxon>Pseudonocardiales</taxon>
        <taxon>Pseudonocardiaceae</taxon>
        <taxon>Actinokineospora</taxon>
    </lineage>
</organism>
<sequence length="37" mass="4068">MGLRPVLLVSAPGAWLAVGWVFFSPLRGMRELPADRT</sequence>
<feature type="transmembrane region" description="Helical" evidence="1">
    <location>
        <begin position="6"/>
        <end position="26"/>
    </location>
</feature>
<dbReference type="EMBL" id="AYXG01000130">
    <property type="protein sequence ID" value="EWC61111.1"/>
    <property type="molecule type" value="Genomic_DNA"/>
</dbReference>
<keyword evidence="1" id="KW-0472">Membrane</keyword>
<keyword evidence="3" id="KW-1185">Reference proteome</keyword>
<name>W7IXF3_9PSEU</name>
<accession>W7IXF3</accession>
<keyword evidence="1" id="KW-1133">Transmembrane helix</keyword>
<dbReference type="AlphaFoldDB" id="W7IXF3"/>
<reference evidence="2 3" key="1">
    <citation type="journal article" date="2014" name="Genome Announc.">
        <title>Draft Genome Sequence of the Antitrypanosomally Active Sponge-Associated Bacterium Actinokineospora sp. Strain EG49.</title>
        <authorList>
            <person name="Harjes J."/>
            <person name="Ryu T."/>
            <person name="Abdelmohsen U.R."/>
            <person name="Moitinho-Silva L."/>
            <person name="Horn H."/>
            <person name="Ravasi T."/>
            <person name="Hentschel U."/>
        </authorList>
    </citation>
    <scope>NUCLEOTIDE SEQUENCE [LARGE SCALE GENOMIC DNA]</scope>
    <source>
        <strain evidence="2 3">EG49</strain>
    </source>
</reference>
<protein>
    <submittedName>
        <fullName evidence="2">Uncharacterized protein</fullName>
    </submittedName>
</protein>
<evidence type="ECO:0000256" key="1">
    <source>
        <dbReference type="SAM" id="Phobius"/>
    </source>
</evidence>
<evidence type="ECO:0000313" key="2">
    <source>
        <dbReference type="EMBL" id="EWC61111.1"/>
    </source>
</evidence>
<gene>
    <name evidence="2" type="ORF">UO65_3592</name>
</gene>
<evidence type="ECO:0000313" key="3">
    <source>
        <dbReference type="Proteomes" id="UP000019277"/>
    </source>
</evidence>
<dbReference type="Proteomes" id="UP000019277">
    <property type="component" value="Unassembled WGS sequence"/>
</dbReference>
<keyword evidence="1" id="KW-0812">Transmembrane</keyword>
<dbReference type="STRING" id="909613.UO65_3592"/>